<dbReference type="Pfam" id="PF12867">
    <property type="entry name" value="DinB_2"/>
    <property type="match status" value="1"/>
</dbReference>
<name>A0A7W3J4L9_9MICO</name>
<evidence type="ECO:0000313" key="4">
    <source>
        <dbReference type="Proteomes" id="UP000540568"/>
    </source>
</evidence>
<dbReference type="InterPro" id="IPR034660">
    <property type="entry name" value="DinB/YfiT-like"/>
</dbReference>
<comment type="caution">
    <text evidence="3">The sequence shown here is derived from an EMBL/GenBank/DDBJ whole genome shotgun (WGS) entry which is preliminary data.</text>
</comment>
<dbReference type="RefSeq" id="WP_182613931.1">
    <property type="nucleotide sequence ID" value="NZ_BAAATF010000001.1"/>
</dbReference>
<accession>A0A7W3J4L9</accession>
<reference evidence="3 4" key="1">
    <citation type="submission" date="2020-07" db="EMBL/GenBank/DDBJ databases">
        <title>Sequencing the genomes of 1000 actinobacteria strains.</title>
        <authorList>
            <person name="Klenk H.-P."/>
        </authorList>
    </citation>
    <scope>NUCLEOTIDE SEQUENCE [LARGE SCALE GENOMIC DNA]</scope>
    <source>
        <strain evidence="3 4">DSM 44121</strain>
    </source>
</reference>
<keyword evidence="4" id="KW-1185">Reference proteome</keyword>
<evidence type="ECO:0000256" key="1">
    <source>
        <dbReference type="SAM" id="MobiDB-lite"/>
    </source>
</evidence>
<dbReference type="Proteomes" id="UP000540568">
    <property type="component" value="Unassembled WGS sequence"/>
</dbReference>
<feature type="region of interest" description="Disordered" evidence="1">
    <location>
        <begin position="51"/>
        <end position="73"/>
    </location>
</feature>
<sequence length="205" mass="22697">MTTTEPTIPPTTPPAVWRDLLLDQLTFYWDFHLRPRLEGLTDAEYLWEPASPAWSVRPGPDGEPRLEQEVPEPEVPPVTTIAWRMVHVGRDVFGRRARALFGPTDAPPDADMFDARHWPETPITAAGGLAMLEEGYRSWQAGIAALDDESLMRPIGAKGVAYAEFPVAALVTHLSREAMAHGGEICLLRDLYRAQYAPSELTPAG</sequence>
<dbReference type="Gene3D" id="1.20.120.450">
    <property type="entry name" value="dinb family like domain"/>
    <property type="match status" value="1"/>
</dbReference>
<evidence type="ECO:0000313" key="3">
    <source>
        <dbReference type="EMBL" id="MBA8806152.1"/>
    </source>
</evidence>
<dbReference type="InterPro" id="IPR024775">
    <property type="entry name" value="DinB-like"/>
</dbReference>
<dbReference type="EMBL" id="JACGWV010000001">
    <property type="protein sequence ID" value="MBA8806152.1"/>
    <property type="molecule type" value="Genomic_DNA"/>
</dbReference>
<feature type="domain" description="DinB-like" evidence="2">
    <location>
        <begin position="33"/>
        <end position="185"/>
    </location>
</feature>
<evidence type="ECO:0000259" key="2">
    <source>
        <dbReference type="Pfam" id="PF12867"/>
    </source>
</evidence>
<dbReference type="AlphaFoldDB" id="A0A7W3J4L9"/>
<gene>
    <name evidence="3" type="ORF">FHX71_000094</name>
</gene>
<proteinExistence type="predicted"/>
<protein>
    <recommendedName>
        <fullName evidence="2">DinB-like domain-containing protein</fullName>
    </recommendedName>
</protein>
<organism evidence="3 4">
    <name type="scientific">Promicromonospora sukumoe</name>
    <dbReference type="NCBI Taxonomy" id="88382"/>
    <lineage>
        <taxon>Bacteria</taxon>
        <taxon>Bacillati</taxon>
        <taxon>Actinomycetota</taxon>
        <taxon>Actinomycetes</taxon>
        <taxon>Micrococcales</taxon>
        <taxon>Promicromonosporaceae</taxon>
        <taxon>Promicromonospora</taxon>
    </lineage>
</organism>
<dbReference type="SUPFAM" id="SSF109854">
    <property type="entry name" value="DinB/YfiT-like putative metalloenzymes"/>
    <property type="match status" value="1"/>
</dbReference>